<gene>
    <name evidence="1" type="ORF">ACOLOM_LOCUS5468</name>
</gene>
<protein>
    <submittedName>
        <fullName evidence="1">11015_t:CDS:1</fullName>
    </submittedName>
</protein>
<proteinExistence type="predicted"/>
<name>A0ACA9M4T1_9GLOM</name>
<keyword evidence="2" id="KW-1185">Reference proteome</keyword>
<dbReference type="EMBL" id="CAJVPT010010139">
    <property type="protein sequence ID" value="CAG8567498.1"/>
    <property type="molecule type" value="Genomic_DNA"/>
</dbReference>
<evidence type="ECO:0000313" key="2">
    <source>
        <dbReference type="Proteomes" id="UP000789525"/>
    </source>
</evidence>
<organism evidence="1 2">
    <name type="scientific">Acaulospora colombiana</name>
    <dbReference type="NCBI Taxonomy" id="27376"/>
    <lineage>
        <taxon>Eukaryota</taxon>
        <taxon>Fungi</taxon>
        <taxon>Fungi incertae sedis</taxon>
        <taxon>Mucoromycota</taxon>
        <taxon>Glomeromycotina</taxon>
        <taxon>Glomeromycetes</taxon>
        <taxon>Diversisporales</taxon>
        <taxon>Acaulosporaceae</taxon>
        <taxon>Acaulospora</taxon>
    </lineage>
</organism>
<sequence>MDNVPGISELSIIEEERPGSVILNEDSTVKEINESMPSKKEALNVPPSTYITITNPEGQEELSDVMEDDPFAVYMIQRMRDMLNENDMDKIVENQDQMCVL</sequence>
<comment type="caution">
    <text evidence="1">The sequence shown here is derived from an EMBL/GenBank/DDBJ whole genome shotgun (WGS) entry which is preliminary data.</text>
</comment>
<accession>A0ACA9M4T1</accession>
<reference evidence="1" key="1">
    <citation type="submission" date="2021-06" db="EMBL/GenBank/DDBJ databases">
        <authorList>
            <person name="Kallberg Y."/>
            <person name="Tangrot J."/>
            <person name="Rosling A."/>
        </authorList>
    </citation>
    <scope>NUCLEOTIDE SEQUENCE</scope>
    <source>
        <strain evidence="1">CL356</strain>
    </source>
</reference>
<dbReference type="Proteomes" id="UP000789525">
    <property type="component" value="Unassembled WGS sequence"/>
</dbReference>
<evidence type="ECO:0000313" key="1">
    <source>
        <dbReference type="EMBL" id="CAG8567498.1"/>
    </source>
</evidence>